<proteinExistence type="predicted"/>
<keyword evidence="2" id="KW-1185">Reference proteome</keyword>
<evidence type="ECO:0000313" key="3">
    <source>
        <dbReference type="WBParaSite" id="nRc.2.0.1.t17234-RA"/>
    </source>
</evidence>
<dbReference type="GO" id="GO:0005634">
    <property type="term" value="C:nucleus"/>
    <property type="evidence" value="ECO:0007669"/>
    <property type="project" value="UniProtKB-SubCell"/>
</dbReference>
<organism evidence="2 3">
    <name type="scientific">Romanomermis culicivorax</name>
    <name type="common">Nematode worm</name>
    <dbReference type="NCBI Taxonomy" id="13658"/>
    <lineage>
        <taxon>Eukaryota</taxon>
        <taxon>Metazoa</taxon>
        <taxon>Ecdysozoa</taxon>
        <taxon>Nematoda</taxon>
        <taxon>Enoplea</taxon>
        <taxon>Dorylaimia</taxon>
        <taxon>Mermithida</taxon>
        <taxon>Mermithoidea</taxon>
        <taxon>Mermithidae</taxon>
        <taxon>Romanomermis</taxon>
    </lineage>
</organism>
<sequence>MREYKGKQGNCKYKDWSTASLEAAIQMVHDGATIRTAAEAFNVHHTTLSRGLRSKTTERHGQPTALFVSDETDLVGYISVLSMWGFPVTTFQIRHLVKNMLDRHGLVTDCFVNNLPGTEWASAFVKGHKGELSTRLANNIKNLTNNDSSIHESVIEMLHELCYMKPVRNVAKKKKLNVAPGKSVGQICNSE</sequence>
<protein>
    <submittedName>
        <fullName evidence="3">HTH psq-type domain-containing protein</fullName>
    </submittedName>
</protein>
<dbReference type="WBParaSite" id="nRc.2.0.1.t17234-RA">
    <property type="protein sequence ID" value="nRc.2.0.1.t17234-RA"/>
    <property type="gene ID" value="nRc.2.0.1.g17234"/>
</dbReference>
<dbReference type="InterPro" id="IPR009057">
    <property type="entry name" value="Homeodomain-like_sf"/>
</dbReference>
<evidence type="ECO:0000256" key="1">
    <source>
        <dbReference type="ARBA" id="ARBA00004123"/>
    </source>
</evidence>
<dbReference type="Proteomes" id="UP000887565">
    <property type="component" value="Unplaced"/>
</dbReference>
<evidence type="ECO:0000313" key="2">
    <source>
        <dbReference type="Proteomes" id="UP000887565"/>
    </source>
</evidence>
<name>A0A915IV14_ROMCU</name>
<comment type="subcellular location">
    <subcellularLocation>
        <location evidence="1">Nucleus</location>
    </subcellularLocation>
</comment>
<dbReference type="AlphaFoldDB" id="A0A915IV14"/>
<reference evidence="3" key="1">
    <citation type="submission" date="2022-11" db="UniProtKB">
        <authorList>
            <consortium name="WormBaseParasite"/>
        </authorList>
    </citation>
    <scope>IDENTIFICATION</scope>
</reference>
<dbReference type="Gene3D" id="1.10.10.60">
    <property type="entry name" value="Homeodomain-like"/>
    <property type="match status" value="1"/>
</dbReference>
<accession>A0A915IV14</accession>
<dbReference type="SUPFAM" id="SSF46689">
    <property type="entry name" value="Homeodomain-like"/>
    <property type="match status" value="1"/>
</dbReference>